<reference evidence="3 4" key="1">
    <citation type="journal article" date="2022" name="Mar. Drugs">
        <title>Bioassay-Guided Fractionation Leads to the Detection of Cholic Acid Generated by the Rare Thalassomonas sp.</title>
        <authorList>
            <person name="Pheiffer F."/>
            <person name="Schneider Y.K."/>
            <person name="Hansen E.H."/>
            <person name="Andersen J.H."/>
            <person name="Isaksson J."/>
            <person name="Busche T."/>
            <person name="R C."/>
            <person name="Kalinowski J."/>
            <person name="Zyl L.V."/>
            <person name="Trindade M."/>
        </authorList>
    </citation>
    <scope>NUCLEOTIDE SEQUENCE [LARGE SCALE GENOMIC DNA]</scope>
    <source>
        <strain evidence="3 4">A5K-61T</strain>
    </source>
</reference>
<accession>A0ABY7VLD0</accession>
<dbReference type="SUPFAM" id="SSF56436">
    <property type="entry name" value="C-type lectin-like"/>
    <property type="match status" value="1"/>
</dbReference>
<feature type="domain" description="C-type lectin" evidence="2">
    <location>
        <begin position="1"/>
        <end position="93"/>
    </location>
</feature>
<keyword evidence="1" id="KW-0812">Transmembrane</keyword>
<keyword evidence="1" id="KW-0472">Membrane</keyword>
<name>A0ABY7VLD0_9GAMM</name>
<dbReference type="InterPro" id="IPR016187">
    <property type="entry name" value="CTDL_fold"/>
</dbReference>
<organism evidence="3 4">
    <name type="scientific">Thalassomonas haliotis</name>
    <dbReference type="NCBI Taxonomy" id="485448"/>
    <lineage>
        <taxon>Bacteria</taxon>
        <taxon>Pseudomonadati</taxon>
        <taxon>Pseudomonadota</taxon>
        <taxon>Gammaproteobacteria</taxon>
        <taxon>Alteromonadales</taxon>
        <taxon>Colwelliaceae</taxon>
        <taxon>Thalassomonas</taxon>
    </lineage>
</organism>
<dbReference type="EMBL" id="CP059693">
    <property type="protein sequence ID" value="WDE14612.1"/>
    <property type="molecule type" value="Genomic_DNA"/>
</dbReference>
<dbReference type="InterPro" id="IPR034007">
    <property type="entry name" value="CTLD_bac"/>
</dbReference>
<dbReference type="PANTHER" id="PTHR22803">
    <property type="entry name" value="MANNOSE, PHOSPHOLIPASE, LECTIN RECEPTOR RELATED"/>
    <property type="match status" value="1"/>
</dbReference>
<dbReference type="InterPro" id="IPR001304">
    <property type="entry name" value="C-type_lectin-like"/>
</dbReference>
<sequence>MSVSGHLATITSAEENAFIFDSVANGNNAWFGLSDAETEGTFTWVTGELLDYTNWFTGEPNNDAILGEDFGEFKADGFWNDLPSAAKASYLVEYSTSVPTPPGIMLLMIALTCLILQRKRIIFKTE</sequence>
<evidence type="ECO:0000313" key="3">
    <source>
        <dbReference type="EMBL" id="WDE14612.1"/>
    </source>
</evidence>
<dbReference type="PROSITE" id="PS50041">
    <property type="entry name" value="C_TYPE_LECTIN_2"/>
    <property type="match status" value="1"/>
</dbReference>
<gene>
    <name evidence="3" type="ORF">H3N35_20990</name>
</gene>
<evidence type="ECO:0000259" key="2">
    <source>
        <dbReference type="PROSITE" id="PS50041"/>
    </source>
</evidence>
<evidence type="ECO:0000256" key="1">
    <source>
        <dbReference type="SAM" id="Phobius"/>
    </source>
</evidence>
<dbReference type="Gene3D" id="3.10.100.10">
    <property type="entry name" value="Mannose-Binding Protein A, subunit A"/>
    <property type="match status" value="1"/>
</dbReference>
<dbReference type="InterPro" id="IPR016186">
    <property type="entry name" value="C-type_lectin-like/link_sf"/>
</dbReference>
<dbReference type="CDD" id="cd03603">
    <property type="entry name" value="CLECT_VCBS"/>
    <property type="match status" value="1"/>
</dbReference>
<dbReference type="InterPro" id="IPR050111">
    <property type="entry name" value="C-type_lectin/snaclec_domain"/>
</dbReference>
<proteinExistence type="predicted"/>
<keyword evidence="1" id="KW-1133">Transmembrane helix</keyword>
<protein>
    <recommendedName>
        <fullName evidence="2">C-type lectin domain-containing protein</fullName>
    </recommendedName>
</protein>
<evidence type="ECO:0000313" key="4">
    <source>
        <dbReference type="Proteomes" id="UP001215231"/>
    </source>
</evidence>
<keyword evidence="4" id="KW-1185">Reference proteome</keyword>
<feature type="transmembrane region" description="Helical" evidence="1">
    <location>
        <begin position="98"/>
        <end position="116"/>
    </location>
</feature>
<dbReference type="Proteomes" id="UP001215231">
    <property type="component" value="Chromosome"/>
</dbReference>
<dbReference type="Pfam" id="PF00059">
    <property type="entry name" value="Lectin_C"/>
    <property type="match status" value="1"/>
</dbReference>